<comment type="caution">
    <text evidence="1">The sequence shown here is derived from an EMBL/GenBank/DDBJ whole genome shotgun (WGS) entry which is preliminary data.</text>
</comment>
<dbReference type="Proteomes" id="UP000887013">
    <property type="component" value="Unassembled WGS sequence"/>
</dbReference>
<sequence>MLQGHGRLFPTLSRNSNLQTSSIKIYQCETSTTRKDECPTVYPYAIHLGMPRHHRLSRVELSEFKLRKEKSNRCLLNKNICSTTNFGKTGPSGN</sequence>
<name>A0A8X6U4R7_NEPPI</name>
<gene>
    <name evidence="1" type="ORF">NPIL_104051</name>
</gene>
<evidence type="ECO:0000313" key="2">
    <source>
        <dbReference type="Proteomes" id="UP000887013"/>
    </source>
</evidence>
<organism evidence="1 2">
    <name type="scientific">Nephila pilipes</name>
    <name type="common">Giant wood spider</name>
    <name type="synonym">Nephila maculata</name>
    <dbReference type="NCBI Taxonomy" id="299642"/>
    <lineage>
        <taxon>Eukaryota</taxon>
        <taxon>Metazoa</taxon>
        <taxon>Ecdysozoa</taxon>
        <taxon>Arthropoda</taxon>
        <taxon>Chelicerata</taxon>
        <taxon>Arachnida</taxon>
        <taxon>Araneae</taxon>
        <taxon>Araneomorphae</taxon>
        <taxon>Entelegynae</taxon>
        <taxon>Araneoidea</taxon>
        <taxon>Nephilidae</taxon>
        <taxon>Nephila</taxon>
    </lineage>
</organism>
<accession>A0A8X6U4R7</accession>
<evidence type="ECO:0000313" key="1">
    <source>
        <dbReference type="EMBL" id="GFT78307.1"/>
    </source>
</evidence>
<keyword evidence="2" id="KW-1185">Reference proteome</keyword>
<proteinExistence type="predicted"/>
<dbReference type="AlphaFoldDB" id="A0A8X6U4R7"/>
<reference evidence="1" key="1">
    <citation type="submission" date="2020-08" db="EMBL/GenBank/DDBJ databases">
        <title>Multicomponent nature underlies the extraordinary mechanical properties of spider dragline silk.</title>
        <authorList>
            <person name="Kono N."/>
            <person name="Nakamura H."/>
            <person name="Mori M."/>
            <person name="Yoshida Y."/>
            <person name="Ohtoshi R."/>
            <person name="Malay A.D."/>
            <person name="Moran D.A.P."/>
            <person name="Tomita M."/>
            <person name="Numata K."/>
            <person name="Arakawa K."/>
        </authorList>
    </citation>
    <scope>NUCLEOTIDE SEQUENCE</scope>
</reference>
<protein>
    <submittedName>
        <fullName evidence="1">Uncharacterized protein</fullName>
    </submittedName>
</protein>
<dbReference type="EMBL" id="BMAW01071499">
    <property type="protein sequence ID" value="GFT78307.1"/>
    <property type="molecule type" value="Genomic_DNA"/>
</dbReference>